<keyword evidence="1" id="KW-0732">Signal</keyword>
<evidence type="ECO:0000313" key="3">
    <source>
        <dbReference type="Proteomes" id="UP001597506"/>
    </source>
</evidence>
<name>A0ABW5RT79_9BACI</name>
<feature type="chain" id="PRO_5046401481" evidence="1">
    <location>
        <begin position="25"/>
        <end position="294"/>
    </location>
</feature>
<evidence type="ECO:0000313" key="2">
    <source>
        <dbReference type="EMBL" id="MFD2681677.1"/>
    </source>
</evidence>
<sequence length="294" mass="33791">MKKLLLPLISFVLVLFLAACNQTAAPVSDDSNSGEKKTKTEEKKAELTLKEVYEKSAKATENLKSMHSSMKMNQEMTMPGEEGTIEMESAIDSTMVMEPLAIHQKMDMSMVADGATGPMENMETESYLTEDGFFMKDNMQNKWVKMPKEYSEQILQMSNAQTDPSQQLKDLEPFMDDFTFEQDDNHYILTLDAEGDKFNELLESTMKEVMPEMLQGQEEILQNMQFDKVQYEIFISKDTFYTTKLNSVMDMTMKIEDNEMKTKTTLESDFDQFNKVNEIKVPKEIVETAEEISL</sequence>
<accession>A0ABW5RT79</accession>
<protein>
    <submittedName>
        <fullName evidence="2">DUF6612 family protein</fullName>
    </submittedName>
</protein>
<dbReference type="RefSeq" id="WP_377936088.1">
    <property type="nucleotide sequence ID" value="NZ_JBHUMF010000030.1"/>
</dbReference>
<keyword evidence="3" id="KW-1185">Reference proteome</keyword>
<dbReference type="Gene3D" id="2.50.20.20">
    <property type="match status" value="1"/>
</dbReference>
<reference evidence="3" key="1">
    <citation type="journal article" date="2019" name="Int. J. Syst. Evol. Microbiol.">
        <title>The Global Catalogue of Microorganisms (GCM) 10K type strain sequencing project: providing services to taxonomists for standard genome sequencing and annotation.</title>
        <authorList>
            <consortium name="The Broad Institute Genomics Platform"/>
            <consortium name="The Broad Institute Genome Sequencing Center for Infectious Disease"/>
            <person name="Wu L."/>
            <person name="Ma J."/>
        </authorList>
    </citation>
    <scope>NUCLEOTIDE SEQUENCE [LARGE SCALE GENOMIC DNA]</scope>
    <source>
        <strain evidence="3">KCTC 3913</strain>
    </source>
</reference>
<dbReference type="Pfam" id="PF20316">
    <property type="entry name" value="DUF6612"/>
    <property type="match status" value="1"/>
</dbReference>
<dbReference type="Proteomes" id="UP001597506">
    <property type="component" value="Unassembled WGS sequence"/>
</dbReference>
<dbReference type="EMBL" id="JBHUMF010000030">
    <property type="protein sequence ID" value="MFD2681677.1"/>
    <property type="molecule type" value="Genomic_DNA"/>
</dbReference>
<feature type="signal peptide" evidence="1">
    <location>
        <begin position="1"/>
        <end position="24"/>
    </location>
</feature>
<dbReference type="PROSITE" id="PS51257">
    <property type="entry name" value="PROKAR_LIPOPROTEIN"/>
    <property type="match status" value="1"/>
</dbReference>
<evidence type="ECO:0000256" key="1">
    <source>
        <dbReference type="SAM" id="SignalP"/>
    </source>
</evidence>
<gene>
    <name evidence="2" type="ORF">ACFSUL_13060</name>
</gene>
<comment type="caution">
    <text evidence="2">The sequence shown here is derived from an EMBL/GenBank/DDBJ whole genome shotgun (WGS) entry which is preliminary data.</text>
</comment>
<organism evidence="2 3">
    <name type="scientific">Bacillus seohaeanensis</name>
    <dbReference type="NCBI Taxonomy" id="284580"/>
    <lineage>
        <taxon>Bacteria</taxon>
        <taxon>Bacillati</taxon>
        <taxon>Bacillota</taxon>
        <taxon>Bacilli</taxon>
        <taxon>Bacillales</taxon>
        <taxon>Bacillaceae</taxon>
        <taxon>Bacillus</taxon>
    </lineage>
</organism>
<dbReference type="InterPro" id="IPR046720">
    <property type="entry name" value="DUF6612"/>
</dbReference>
<proteinExistence type="predicted"/>